<evidence type="ECO:0000259" key="10">
    <source>
        <dbReference type="PROSITE" id="PS50929"/>
    </source>
</evidence>
<feature type="transmembrane region" description="Helical" evidence="8">
    <location>
        <begin position="247"/>
        <end position="267"/>
    </location>
</feature>
<dbReference type="PANTHER" id="PTHR43394:SF1">
    <property type="entry name" value="ATP-BINDING CASSETTE SUB-FAMILY B MEMBER 10, MITOCHONDRIAL"/>
    <property type="match status" value="1"/>
</dbReference>
<dbReference type="InterPro" id="IPR027417">
    <property type="entry name" value="P-loop_NTPase"/>
</dbReference>
<evidence type="ECO:0000259" key="9">
    <source>
        <dbReference type="PROSITE" id="PS50893"/>
    </source>
</evidence>
<dbReference type="InterPro" id="IPR003439">
    <property type="entry name" value="ABC_transporter-like_ATP-bd"/>
</dbReference>
<dbReference type="GO" id="GO:0016887">
    <property type="term" value="F:ATP hydrolysis activity"/>
    <property type="evidence" value="ECO:0007669"/>
    <property type="project" value="InterPro"/>
</dbReference>
<dbReference type="Pfam" id="PF00005">
    <property type="entry name" value="ABC_tran"/>
    <property type="match status" value="1"/>
</dbReference>
<proteinExistence type="predicted"/>
<dbReference type="GO" id="GO:0005886">
    <property type="term" value="C:plasma membrane"/>
    <property type="evidence" value="ECO:0007669"/>
    <property type="project" value="UniProtKB-SubCell"/>
</dbReference>
<feature type="transmembrane region" description="Helical" evidence="8">
    <location>
        <begin position="217"/>
        <end position="241"/>
    </location>
</feature>
<keyword evidence="3 8" id="KW-0812">Transmembrane</keyword>
<protein>
    <submittedName>
        <fullName evidence="11">ATP-binding cassette, subfamily B</fullName>
    </submittedName>
</protein>
<evidence type="ECO:0000256" key="1">
    <source>
        <dbReference type="ARBA" id="ARBA00004651"/>
    </source>
</evidence>
<dbReference type="Gene3D" id="1.20.1560.10">
    <property type="entry name" value="ABC transporter type 1, transmembrane domain"/>
    <property type="match status" value="1"/>
</dbReference>
<feature type="transmembrane region" description="Helical" evidence="8">
    <location>
        <begin position="140"/>
        <end position="157"/>
    </location>
</feature>
<dbReference type="SMART" id="SM00382">
    <property type="entry name" value="AAA"/>
    <property type="match status" value="1"/>
</dbReference>
<dbReference type="FunFam" id="3.40.50.300:FF:000287">
    <property type="entry name" value="Multidrug ABC transporter ATP-binding protein"/>
    <property type="match status" value="1"/>
</dbReference>
<dbReference type="Gene3D" id="3.40.50.300">
    <property type="entry name" value="P-loop containing nucleotide triphosphate hydrolases"/>
    <property type="match status" value="1"/>
</dbReference>
<dbReference type="STRING" id="104663.SAMN04488121_104177"/>
<dbReference type="InterPro" id="IPR039421">
    <property type="entry name" value="Type_1_exporter"/>
</dbReference>
<dbReference type="CDD" id="cd03254">
    <property type="entry name" value="ABCC_Glucan_exporter_like"/>
    <property type="match status" value="1"/>
</dbReference>
<dbReference type="GO" id="GO:0005524">
    <property type="term" value="F:ATP binding"/>
    <property type="evidence" value="ECO:0007669"/>
    <property type="project" value="UniProtKB-KW"/>
</dbReference>
<evidence type="ECO:0000313" key="11">
    <source>
        <dbReference type="EMBL" id="SDG41424.1"/>
    </source>
</evidence>
<reference evidence="12" key="1">
    <citation type="submission" date="2016-10" db="EMBL/GenBank/DDBJ databases">
        <authorList>
            <person name="Varghese N."/>
            <person name="Submissions S."/>
        </authorList>
    </citation>
    <scope>NUCLEOTIDE SEQUENCE [LARGE SCALE GENOMIC DNA]</scope>
    <source>
        <strain evidence="12">DSM 527</strain>
    </source>
</reference>
<evidence type="ECO:0000256" key="3">
    <source>
        <dbReference type="ARBA" id="ARBA00022692"/>
    </source>
</evidence>
<keyword evidence="4" id="KW-0547">Nucleotide-binding</keyword>
<organism evidence="11 12">
    <name type="scientific">Chitinophaga filiformis</name>
    <name type="common">Myxococcus filiformis</name>
    <name type="synonym">Flexibacter filiformis</name>
    <dbReference type="NCBI Taxonomy" id="104663"/>
    <lineage>
        <taxon>Bacteria</taxon>
        <taxon>Pseudomonadati</taxon>
        <taxon>Bacteroidota</taxon>
        <taxon>Chitinophagia</taxon>
        <taxon>Chitinophagales</taxon>
        <taxon>Chitinophagaceae</taxon>
        <taxon>Chitinophaga</taxon>
    </lineage>
</organism>
<dbReference type="InterPro" id="IPR003593">
    <property type="entry name" value="AAA+_ATPase"/>
</dbReference>
<dbReference type="CDD" id="cd18544">
    <property type="entry name" value="ABC_6TM_TmrA_like"/>
    <property type="match status" value="1"/>
</dbReference>
<sequence length="557" mass="63052">MSMFLTVLLAVISPMRPYLIQLTVDKYIAGQLMQMLIIITVIQVLLLLLETVMRFYFSYLSNWLGQSVIKDLRVTVYKKIVHLNLGFFDKTAIGTLTTRTINDIEAINDVFSEGLISIIADMLMIIAILVVMFIEDWRLTLISLSPFPILIIATYIFKESVNKSFYRVRNAVSALNAFVQEHLTGVAIVQAFTGEKREYARFRQINKEHRTANIDAIFAYSVFFPVVEIILAISLGLMVWWGANKVLNYEVTQGVMIAFIMYLNMLFRPLRMLADKFNTLQMGMVASERVFRIMDSDDHIADTGTKEATGMKGAITFDHVYFAYKDAEYVLKDIDFAARPGETIAIVGHTGSGKTTIISILNRLYEIQKGRILIDGTDIKDYSLSALRSRIGVVLQDVFLFAGSVYENITLRNPAITKEQVEQASRLIGMHDFIMQLPGGYDYQVMERGSTLSLGQRQLISFVRALLYNPSILILDEATSSVDTESEMLIQQAIDKLISDRTSIIIAHRLSTISKASKIIVLDKGEIREMGTHEELLKLGGFYYKLHSMQFKQTGVM</sequence>
<dbReference type="PROSITE" id="PS50929">
    <property type="entry name" value="ABC_TM1F"/>
    <property type="match status" value="1"/>
</dbReference>
<evidence type="ECO:0000256" key="7">
    <source>
        <dbReference type="ARBA" id="ARBA00023136"/>
    </source>
</evidence>
<feature type="domain" description="ABC transmembrane type-1" evidence="10">
    <location>
        <begin position="1"/>
        <end position="282"/>
    </location>
</feature>
<evidence type="ECO:0000256" key="6">
    <source>
        <dbReference type="ARBA" id="ARBA00022989"/>
    </source>
</evidence>
<feature type="transmembrane region" description="Helical" evidence="8">
    <location>
        <begin position="114"/>
        <end position="134"/>
    </location>
</feature>
<dbReference type="EMBL" id="FNBN01000004">
    <property type="protein sequence ID" value="SDG41424.1"/>
    <property type="molecule type" value="Genomic_DNA"/>
</dbReference>
<dbReference type="GO" id="GO:0015421">
    <property type="term" value="F:ABC-type oligopeptide transporter activity"/>
    <property type="evidence" value="ECO:0007669"/>
    <property type="project" value="TreeGrafter"/>
</dbReference>
<dbReference type="RefSeq" id="WP_245705461.1">
    <property type="nucleotide sequence ID" value="NZ_FNBN01000004.1"/>
</dbReference>
<evidence type="ECO:0000256" key="8">
    <source>
        <dbReference type="SAM" id="Phobius"/>
    </source>
</evidence>
<keyword evidence="2" id="KW-0813">Transport</keyword>
<dbReference type="PANTHER" id="PTHR43394">
    <property type="entry name" value="ATP-DEPENDENT PERMEASE MDL1, MITOCHONDRIAL"/>
    <property type="match status" value="1"/>
</dbReference>
<dbReference type="InterPro" id="IPR017871">
    <property type="entry name" value="ABC_transporter-like_CS"/>
</dbReference>
<feature type="domain" description="ABC transporter" evidence="9">
    <location>
        <begin position="315"/>
        <end position="549"/>
    </location>
</feature>
<evidence type="ECO:0000256" key="4">
    <source>
        <dbReference type="ARBA" id="ARBA00022741"/>
    </source>
</evidence>
<feature type="transmembrane region" description="Helical" evidence="8">
    <location>
        <begin position="27"/>
        <end position="49"/>
    </location>
</feature>
<dbReference type="Proteomes" id="UP000199045">
    <property type="component" value="Unassembled WGS sequence"/>
</dbReference>
<dbReference type="InterPro" id="IPR011527">
    <property type="entry name" value="ABC1_TM_dom"/>
</dbReference>
<keyword evidence="5 11" id="KW-0067">ATP-binding</keyword>
<name>A0A1G7U223_CHIFI</name>
<evidence type="ECO:0000256" key="2">
    <source>
        <dbReference type="ARBA" id="ARBA00022448"/>
    </source>
</evidence>
<dbReference type="PROSITE" id="PS50893">
    <property type="entry name" value="ABC_TRANSPORTER_2"/>
    <property type="match status" value="1"/>
</dbReference>
<keyword evidence="7 8" id="KW-0472">Membrane</keyword>
<dbReference type="SUPFAM" id="SSF52540">
    <property type="entry name" value="P-loop containing nucleoside triphosphate hydrolases"/>
    <property type="match status" value="1"/>
</dbReference>
<accession>A0A1G7U223</accession>
<dbReference type="Pfam" id="PF00664">
    <property type="entry name" value="ABC_membrane"/>
    <property type="match status" value="1"/>
</dbReference>
<evidence type="ECO:0000256" key="5">
    <source>
        <dbReference type="ARBA" id="ARBA00022840"/>
    </source>
</evidence>
<dbReference type="AlphaFoldDB" id="A0A1G7U223"/>
<dbReference type="PROSITE" id="PS00211">
    <property type="entry name" value="ABC_TRANSPORTER_1"/>
    <property type="match status" value="1"/>
</dbReference>
<gene>
    <name evidence="11" type="ORF">SAMN04488121_104177</name>
</gene>
<dbReference type="SUPFAM" id="SSF90123">
    <property type="entry name" value="ABC transporter transmembrane region"/>
    <property type="match status" value="1"/>
</dbReference>
<keyword evidence="6 8" id="KW-1133">Transmembrane helix</keyword>
<comment type="subcellular location">
    <subcellularLocation>
        <location evidence="1">Cell membrane</location>
        <topology evidence="1">Multi-pass membrane protein</topology>
    </subcellularLocation>
</comment>
<evidence type="ECO:0000313" key="12">
    <source>
        <dbReference type="Proteomes" id="UP000199045"/>
    </source>
</evidence>
<dbReference type="InterPro" id="IPR036640">
    <property type="entry name" value="ABC1_TM_sf"/>
</dbReference>